<dbReference type="Pfam" id="PF00005">
    <property type="entry name" value="ABC_tran"/>
    <property type="match status" value="1"/>
</dbReference>
<dbReference type="PANTHER" id="PTHR42939:SF1">
    <property type="entry name" value="ABC TRANSPORTER ATP-BINDING PROTEIN ALBC-RELATED"/>
    <property type="match status" value="1"/>
</dbReference>
<dbReference type="PANTHER" id="PTHR42939">
    <property type="entry name" value="ABC TRANSPORTER ATP-BINDING PROTEIN ALBC-RELATED"/>
    <property type="match status" value="1"/>
</dbReference>
<feature type="domain" description="ABC transporter" evidence="4">
    <location>
        <begin position="2"/>
        <end position="226"/>
    </location>
</feature>
<dbReference type="InterPro" id="IPR027417">
    <property type="entry name" value="P-loop_NTPase"/>
</dbReference>
<dbReference type="Gene3D" id="3.40.50.300">
    <property type="entry name" value="P-loop containing nucleotide triphosphate hydrolases"/>
    <property type="match status" value="1"/>
</dbReference>
<dbReference type="Proteomes" id="UP000028185">
    <property type="component" value="Chromosome"/>
</dbReference>
<dbReference type="GO" id="GO:0005524">
    <property type="term" value="F:ATP binding"/>
    <property type="evidence" value="ECO:0007669"/>
    <property type="project" value="UniProtKB-KW"/>
</dbReference>
<name>A0A075SKZ5_STRSU</name>
<evidence type="ECO:0000256" key="3">
    <source>
        <dbReference type="ARBA" id="ARBA00022840"/>
    </source>
</evidence>
<dbReference type="AlphaFoldDB" id="A0A075SKZ5"/>
<evidence type="ECO:0000259" key="4">
    <source>
        <dbReference type="PROSITE" id="PS50893"/>
    </source>
</evidence>
<dbReference type="GO" id="GO:0016887">
    <property type="term" value="F:ATP hydrolysis activity"/>
    <property type="evidence" value="ECO:0007669"/>
    <property type="project" value="InterPro"/>
</dbReference>
<protein>
    <submittedName>
        <fullName evidence="5">ABC transporter ATP-binding protein</fullName>
    </submittedName>
</protein>
<dbReference type="HOGENOM" id="CLU_000604_1_2_9"/>
<organism evidence="5 6">
    <name type="scientific">Streptococcus suis 6407</name>
    <dbReference type="NCBI Taxonomy" id="1214179"/>
    <lineage>
        <taxon>Bacteria</taxon>
        <taxon>Bacillati</taxon>
        <taxon>Bacillota</taxon>
        <taxon>Bacilli</taxon>
        <taxon>Lactobacillales</taxon>
        <taxon>Streptococcaceae</taxon>
        <taxon>Streptococcus</taxon>
    </lineage>
</organism>
<keyword evidence="1" id="KW-0813">Transport</keyword>
<dbReference type="PATRIC" id="fig|1214179.4.peg.2204"/>
<dbReference type="InterPro" id="IPR017871">
    <property type="entry name" value="ABC_transporter-like_CS"/>
</dbReference>
<dbReference type="EMBL" id="CP008921">
    <property type="protein sequence ID" value="AIG44528.1"/>
    <property type="molecule type" value="Genomic_DNA"/>
</dbReference>
<dbReference type="RefSeq" id="WP_024381245.1">
    <property type="nucleotide sequence ID" value="NZ_ALLE01000028.1"/>
</dbReference>
<evidence type="ECO:0000313" key="6">
    <source>
        <dbReference type="Proteomes" id="UP000028185"/>
    </source>
</evidence>
<accession>A0A075SKZ5</accession>
<dbReference type="PROSITE" id="PS50893">
    <property type="entry name" value="ABC_TRANSPORTER_2"/>
    <property type="match status" value="1"/>
</dbReference>
<dbReference type="SMART" id="SM00382">
    <property type="entry name" value="AAA"/>
    <property type="match status" value="1"/>
</dbReference>
<reference evidence="5 6" key="1">
    <citation type="journal article" date="2014" name="Genome Announc.">
        <title>Whole-Genome Sequence of Streptococcus suis Serotype 4 Reference Strain 6407.</title>
        <authorList>
            <person name="Wang K."/>
            <person name="Chen J."/>
            <person name="Yao H."/>
            <person name="Lu C."/>
        </authorList>
    </citation>
    <scope>NUCLEOTIDE SEQUENCE [LARGE SCALE GENOMIC DNA]</scope>
    <source>
        <strain evidence="5">6407</strain>
    </source>
</reference>
<keyword evidence="2" id="KW-0547">Nucleotide-binding</keyword>
<evidence type="ECO:0000256" key="2">
    <source>
        <dbReference type="ARBA" id="ARBA00022741"/>
    </source>
</evidence>
<dbReference type="InterPro" id="IPR051782">
    <property type="entry name" value="ABC_Transporter_VariousFunc"/>
</dbReference>
<dbReference type="SUPFAM" id="SSF52540">
    <property type="entry name" value="P-loop containing nucleoside triphosphate hydrolases"/>
    <property type="match status" value="1"/>
</dbReference>
<dbReference type="InterPro" id="IPR003439">
    <property type="entry name" value="ABC_transporter-like_ATP-bd"/>
</dbReference>
<evidence type="ECO:0000256" key="1">
    <source>
        <dbReference type="ARBA" id="ARBA00022448"/>
    </source>
</evidence>
<evidence type="ECO:0000313" key="5">
    <source>
        <dbReference type="EMBL" id="AIG44528.1"/>
    </source>
</evidence>
<sequence>MLTIDYLYKQFGQQQVITNLNLQIEKQGVHIIVGTNGSGKTTLMNILTNIIKADSGNITCNGHSVESKQYKESIFYIPSDFYLPEYMTATEYLDLMLHHYPKSDNKQLDILLDIFDLADHQNKLLETFSFGMKKKIQLIAAIASNVDYVIADELFGGLDFDTVLLVQELLQLLQKERSFIIVSHDLNTLLAFPDNIYIMANGRVNSFRDKVENINKYIKEEGNLSAKIQNIQEYFVLSKYLH</sequence>
<dbReference type="InterPro" id="IPR003593">
    <property type="entry name" value="AAA+_ATPase"/>
</dbReference>
<gene>
    <name evidence="5" type="ORF">ID09_11055</name>
</gene>
<dbReference type="PROSITE" id="PS00211">
    <property type="entry name" value="ABC_TRANSPORTER_1"/>
    <property type="match status" value="1"/>
</dbReference>
<keyword evidence="3 5" id="KW-0067">ATP-binding</keyword>
<proteinExistence type="predicted"/>